<organism evidence="2 3">
    <name type="scientific">Hominifimenecus microfluidus</name>
    <dbReference type="NCBI Taxonomy" id="2885348"/>
    <lineage>
        <taxon>Bacteria</taxon>
        <taxon>Bacillati</taxon>
        <taxon>Bacillota</taxon>
        <taxon>Clostridia</taxon>
        <taxon>Lachnospirales</taxon>
        <taxon>Lachnospiraceae</taxon>
        <taxon>Hominifimenecus</taxon>
    </lineage>
</organism>
<keyword evidence="3" id="KW-1185">Reference proteome</keyword>
<gene>
    <name evidence="2" type="ORF">LKD81_00315</name>
</gene>
<feature type="transmembrane region" description="Helical" evidence="1">
    <location>
        <begin position="58"/>
        <end position="75"/>
    </location>
</feature>
<keyword evidence="1" id="KW-0812">Transmembrane</keyword>
<feature type="transmembrane region" description="Helical" evidence="1">
    <location>
        <begin position="34"/>
        <end position="51"/>
    </location>
</feature>
<accession>A0AAE3E7Q5</accession>
<dbReference type="RefSeq" id="WP_308452279.1">
    <property type="nucleotide sequence ID" value="NZ_JAJEQR010000001.1"/>
</dbReference>
<dbReference type="EMBL" id="JAJEQR010000001">
    <property type="protein sequence ID" value="MCC2229443.1"/>
    <property type="molecule type" value="Genomic_DNA"/>
</dbReference>
<dbReference type="AlphaFoldDB" id="A0AAE3E7Q5"/>
<evidence type="ECO:0008006" key="4">
    <source>
        <dbReference type="Google" id="ProtNLM"/>
    </source>
</evidence>
<feature type="transmembrane region" description="Helical" evidence="1">
    <location>
        <begin position="81"/>
        <end position="101"/>
    </location>
</feature>
<name>A0AAE3E7Q5_9FIRM</name>
<evidence type="ECO:0000256" key="1">
    <source>
        <dbReference type="SAM" id="Phobius"/>
    </source>
</evidence>
<keyword evidence="1" id="KW-1133">Transmembrane helix</keyword>
<evidence type="ECO:0000313" key="3">
    <source>
        <dbReference type="Proteomes" id="UP001198182"/>
    </source>
</evidence>
<proteinExistence type="predicted"/>
<keyword evidence="1" id="KW-0472">Membrane</keyword>
<comment type="caution">
    <text evidence="2">The sequence shown here is derived from an EMBL/GenBank/DDBJ whole genome shotgun (WGS) entry which is preliminary data.</text>
</comment>
<reference evidence="2" key="1">
    <citation type="submission" date="2021-10" db="EMBL/GenBank/DDBJ databases">
        <title>Anaerobic single-cell dispensing facilitates the cultivation of human gut bacteria.</title>
        <authorList>
            <person name="Afrizal A."/>
        </authorList>
    </citation>
    <scope>NUCLEOTIDE SEQUENCE</scope>
    <source>
        <strain evidence="2">CLA-AA-H215</strain>
    </source>
</reference>
<evidence type="ECO:0000313" key="2">
    <source>
        <dbReference type="EMBL" id="MCC2229443.1"/>
    </source>
</evidence>
<sequence length="113" mass="12134">MSDLLAVVSLACVIKLRSTEFVSRRLSEKFGKLWLAAEVILFVLVGAAVDIRYTLQAGAVSLLMLAVSLAFRSIGVLCCRLVLSVAVLAILITAPLGAIGIDASYRKLLQKQE</sequence>
<protein>
    <recommendedName>
        <fullName evidence="4">Cation/H+ exchanger domain-containing protein</fullName>
    </recommendedName>
</protein>
<dbReference type="Proteomes" id="UP001198182">
    <property type="component" value="Unassembled WGS sequence"/>
</dbReference>